<accession>A0A7R9M4W3</accession>
<evidence type="ECO:0000256" key="39">
    <source>
        <dbReference type="ARBA" id="ARBA00048420"/>
    </source>
</evidence>
<comment type="catalytic activity">
    <reaction evidence="25">
        <text>3-oxooctadecanoyl-[ACP] + NADPH + H(+) = (3R)-hydroxyoctadecanoyl-[ACP] + NADP(+)</text>
        <dbReference type="Rhea" id="RHEA:41920"/>
        <dbReference type="Rhea" id="RHEA-COMP:9653"/>
        <dbReference type="Rhea" id="RHEA-COMP:9654"/>
        <dbReference type="ChEBI" id="CHEBI:15378"/>
        <dbReference type="ChEBI" id="CHEBI:57783"/>
        <dbReference type="ChEBI" id="CHEBI:58349"/>
        <dbReference type="ChEBI" id="CHEBI:78487"/>
        <dbReference type="ChEBI" id="CHEBI:78488"/>
    </reaction>
    <physiologicalReaction direction="left-to-right" evidence="25">
        <dbReference type="Rhea" id="RHEA:41921"/>
    </physiologicalReaction>
</comment>
<comment type="catalytic activity">
    <reaction evidence="47">
        <text>decanoyl-[ACP] + malonyl-[ACP] + H(+) = 3-oxododecanoyl-[ACP] + holo-[ACP] + CO2</text>
        <dbReference type="Rhea" id="RHEA:41868"/>
        <dbReference type="Rhea" id="RHEA-COMP:9623"/>
        <dbReference type="Rhea" id="RHEA-COMP:9640"/>
        <dbReference type="Rhea" id="RHEA-COMP:9641"/>
        <dbReference type="Rhea" id="RHEA-COMP:9685"/>
        <dbReference type="ChEBI" id="CHEBI:15378"/>
        <dbReference type="ChEBI" id="CHEBI:16526"/>
        <dbReference type="ChEBI" id="CHEBI:64479"/>
        <dbReference type="ChEBI" id="CHEBI:78449"/>
        <dbReference type="ChEBI" id="CHEBI:78468"/>
        <dbReference type="ChEBI" id="CHEBI:78469"/>
    </reaction>
    <physiologicalReaction direction="left-to-right" evidence="47">
        <dbReference type="Rhea" id="RHEA:41869"/>
    </physiologicalReaction>
</comment>
<evidence type="ECO:0000313" key="57">
    <source>
        <dbReference type="EMBL" id="CAD7653643.1"/>
    </source>
</evidence>
<dbReference type="Pfam" id="PF21149">
    <property type="entry name" value="FAS_pseudo-KR"/>
    <property type="match status" value="1"/>
</dbReference>
<dbReference type="InterPro" id="IPR014043">
    <property type="entry name" value="Acyl_transferase_dom"/>
</dbReference>
<dbReference type="InterPro" id="IPR036736">
    <property type="entry name" value="ACP-like_sf"/>
</dbReference>
<keyword evidence="8" id="KW-0521">NADP</keyword>
<evidence type="ECO:0000256" key="12">
    <source>
        <dbReference type="ARBA" id="ARBA00023098"/>
    </source>
</evidence>
<dbReference type="InterPro" id="IPR049900">
    <property type="entry name" value="PKS_mFAS_DH"/>
</dbReference>
<dbReference type="SUPFAM" id="SSF50129">
    <property type="entry name" value="GroES-like"/>
    <property type="match status" value="1"/>
</dbReference>
<dbReference type="Gene3D" id="3.30.70.3290">
    <property type="match status" value="1"/>
</dbReference>
<comment type="catalytic activity">
    <reaction evidence="17">
        <text>(3R)-hydroxyhexanoyl-[ACP] = (2E)-hexenoyl-[ACP] + H2O</text>
        <dbReference type="Rhea" id="RHEA:41828"/>
        <dbReference type="Rhea" id="RHEA-COMP:9630"/>
        <dbReference type="Rhea" id="RHEA-COMP:9631"/>
        <dbReference type="ChEBI" id="CHEBI:15377"/>
        <dbReference type="ChEBI" id="CHEBI:78457"/>
        <dbReference type="ChEBI" id="CHEBI:78458"/>
    </reaction>
    <physiologicalReaction direction="left-to-right" evidence="17">
        <dbReference type="Rhea" id="RHEA:41829"/>
    </physiologicalReaction>
</comment>
<feature type="region of interest" description="C-terminal hotdog fold" evidence="55">
    <location>
        <begin position="507"/>
        <end position="643"/>
    </location>
</feature>
<dbReference type="InterPro" id="IPR057326">
    <property type="entry name" value="KR_dom"/>
</dbReference>
<feature type="region of interest" description="N-terminal hotdog fold" evidence="55">
    <location>
        <begin position="381"/>
        <end position="496"/>
    </location>
</feature>
<dbReference type="InterPro" id="IPR049552">
    <property type="entry name" value="PKS_DH_N"/>
</dbReference>
<evidence type="ECO:0000256" key="20">
    <source>
        <dbReference type="ARBA" id="ARBA00023398"/>
    </source>
</evidence>
<keyword evidence="4" id="KW-0597">Phosphoprotein</keyword>
<feature type="active site" description="Proton donor; for dehydratase activity" evidence="55">
    <location>
        <position position="559"/>
    </location>
</feature>
<dbReference type="InterPro" id="IPR016036">
    <property type="entry name" value="Malonyl_transacylase_ACP-bd"/>
</dbReference>
<dbReference type="PROSITE" id="PS52019">
    <property type="entry name" value="PKS_MFAS_DH"/>
    <property type="match status" value="1"/>
</dbReference>
<evidence type="ECO:0000256" key="14">
    <source>
        <dbReference type="ARBA" id="ARBA00023268"/>
    </source>
</evidence>
<keyword evidence="5" id="KW-0808">Transferase</keyword>
<evidence type="ECO:0000256" key="31">
    <source>
        <dbReference type="ARBA" id="ARBA00047578"/>
    </source>
</evidence>
<comment type="catalytic activity">
    <reaction evidence="33">
        <text>(2E)-hexenoyl-[ACP] + NADPH + H(+) = hexanoyl-[ACP] + NADP(+)</text>
        <dbReference type="Rhea" id="RHEA:41832"/>
        <dbReference type="Rhea" id="RHEA-COMP:9631"/>
        <dbReference type="Rhea" id="RHEA-COMP:9632"/>
        <dbReference type="ChEBI" id="CHEBI:15378"/>
        <dbReference type="ChEBI" id="CHEBI:57783"/>
        <dbReference type="ChEBI" id="CHEBI:58349"/>
        <dbReference type="ChEBI" id="CHEBI:78458"/>
        <dbReference type="ChEBI" id="CHEBI:78459"/>
    </reaction>
    <physiologicalReaction direction="left-to-right" evidence="33">
        <dbReference type="Rhea" id="RHEA:41833"/>
    </physiologicalReaction>
</comment>
<evidence type="ECO:0000256" key="1">
    <source>
        <dbReference type="ARBA" id="ARBA00005189"/>
    </source>
</evidence>
<evidence type="ECO:0000256" key="4">
    <source>
        <dbReference type="ARBA" id="ARBA00022553"/>
    </source>
</evidence>
<evidence type="ECO:0000256" key="6">
    <source>
        <dbReference type="ARBA" id="ARBA00022799"/>
    </source>
</evidence>
<dbReference type="UniPathway" id="UPA00094"/>
<comment type="catalytic activity">
    <reaction evidence="29">
        <text>tetradecanoyl-[ACP] + malonyl-[ACP] + H(+) = 3-oxohexadecanoyl-[ACP] + holo-[ACP] + CO2</text>
        <dbReference type="Rhea" id="RHEA:41900"/>
        <dbReference type="Rhea" id="RHEA-COMP:9623"/>
        <dbReference type="Rhea" id="RHEA-COMP:9648"/>
        <dbReference type="Rhea" id="RHEA-COMP:9649"/>
        <dbReference type="Rhea" id="RHEA-COMP:9685"/>
        <dbReference type="ChEBI" id="CHEBI:15378"/>
        <dbReference type="ChEBI" id="CHEBI:16526"/>
        <dbReference type="ChEBI" id="CHEBI:64479"/>
        <dbReference type="ChEBI" id="CHEBI:78449"/>
        <dbReference type="ChEBI" id="CHEBI:78477"/>
        <dbReference type="ChEBI" id="CHEBI:78478"/>
    </reaction>
    <physiologicalReaction direction="left-to-right" evidence="29">
        <dbReference type="Rhea" id="RHEA:41901"/>
    </physiologicalReaction>
</comment>
<dbReference type="SMART" id="SM00822">
    <property type="entry name" value="PKS_KR"/>
    <property type="match status" value="1"/>
</dbReference>
<evidence type="ECO:0000256" key="18">
    <source>
        <dbReference type="ARBA" id="ARBA00023388"/>
    </source>
</evidence>
<evidence type="ECO:0000256" key="45">
    <source>
        <dbReference type="ARBA" id="ARBA00048935"/>
    </source>
</evidence>
<dbReference type="Pfam" id="PF13602">
    <property type="entry name" value="ADH_zinc_N_2"/>
    <property type="match status" value="1"/>
</dbReference>
<dbReference type="Pfam" id="PF00975">
    <property type="entry name" value="Thioesterase"/>
    <property type="match status" value="1"/>
</dbReference>
<comment type="catalytic activity">
    <reaction evidence="32">
        <text>(2E)-hexadecenoyl-[ACP] + NADPH + H(+) = hexadecanoyl-[ACP] + NADP(+)</text>
        <dbReference type="Rhea" id="RHEA:41912"/>
        <dbReference type="Rhea" id="RHEA-COMP:9651"/>
        <dbReference type="Rhea" id="RHEA-COMP:9652"/>
        <dbReference type="ChEBI" id="CHEBI:15378"/>
        <dbReference type="ChEBI" id="CHEBI:57783"/>
        <dbReference type="ChEBI" id="CHEBI:58349"/>
        <dbReference type="ChEBI" id="CHEBI:78481"/>
        <dbReference type="ChEBI" id="CHEBI:78483"/>
    </reaction>
    <physiologicalReaction direction="left-to-right" evidence="32">
        <dbReference type="Rhea" id="RHEA:41913"/>
    </physiologicalReaction>
</comment>
<evidence type="ECO:0000256" key="42">
    <source>
        <dbReference type="ARBA" id="ARBA00048650"/>
    </source>
</evidence>
<dbReference type="SMR" id="A0A7R9M4W3"/>
<comment type="catalytic activity">
    <reaction evidence="39">
        <text>(2E)-octenoyl-[ACP] + NADPH + H(+) = octanoyl-[ACP] + NADP(+)</text>
        <dbReference type="Rhea" id="RHEA:41848"/>
        <dbReference type="Rhea" id="RHEA-COMP:9635"/>
        <dbReference type="Rhea" id="RHEA-COMP:9636"/>
        <dbReference type="ChEBI" id="CHEBI:15378"/>
        <dbReference type="ChEBI" id="CHEBI:57783"/>
        <dbReference type="ChEBI" id="CHEBI:58349"/>
        <dbReference type="ChEBI" id="CHEBI:78462"/>
        <dbReference type="ChEBI" id="CHEBI:78463"/>
    </reaction>
    <physiologicalReaction direction="left-to-right" evidence="39">
        <dbReference type="Rhea" id="RHEA:41849"/>
    </physiologicalReaction>
</comment>
<comment type="catalytic activity">
    <reaction evidence="37">
        <text>(2E)-dodecenoyl-[ACP] + NADPH + H(+) = dodecanoyl-[ACP] + NADP(+)</text>
        <dbReference type="Rhea" id="RHEA:41880"/>
        <dbReference type="Rhea" id="RHEA-COMP:9643"/>
        <dbReference type="Rhea" id="RHEA-COMP:9644"/>
        <dbReference type="ChEBI" id="CHEBI:15378"/>
        <dbReference type="ChEBI" id="CHEBI:57783"/>
        <dbReference type="ChEBI" id="CHEBI:58349"/>
        <dbReference type="ChEBI" id="CHEBI:65264"/>
        <dbReference type="ChEBI" id="CHEBI:78472"/>
    </reaction>
    <physiologicalReaction direction="left-to-right" evidence="37">
        <dbReference type="Rhea" id="RHEA:41881"/>
    </physiologicalReaction>
</comment>
<keyword evidence="6" id="KW-0702">S-nitrosylation</keyword>
<evidence type="ECO:0000256" key="24">
    <source>
        <dbReference type="ARBA" id="ARBA00023442"/>
    </source>
</evidence>
<dbReference type="InterPro" id="IPR036291">
    <property type="entry name" value="NAD(P)-bd_dom_sf"/>
</dbReference>
<dbReference type="Gene3D" id="3.10.129.110">
    <property type="entry name" value="Polyketide synthase dehydratase"/>
    <property type="match status" value="1"/>
</dbReference>
<evidence type="ECO:0000256" key="43">
    <source>
        <dbReference type="ARBA" id="ARBA00048691"/>
    </source>
</evidence>
<evidence type="ECO:0000256" key="30">
    <source>
        <dbReference type="ARBA" id="ARBA00047500"/>
    </source>
</evidence>
<keyword evidence="2" id="KW-0596">Phosphopantetheine</keyword>
<dbReference type="InterPro" id="IPR016035">
    <property type="entry name" value="Acyl_Trfase/lysoPLipase"/>
</dbReference>
<dbReference type="Gene3D" id="3.40.50.1820">
    <property type="entry name" value="alpha/beta hydrolase"/>
    <property type="match status" value="1"/>
</dbReference>
<evidence type="ECO:0000256" key="33">
    <source>
        <dbReference type="ARBA" id="ARBA00047897"/>
    </source>
</evidence>
<evidence type="ECO:0000256" key="19">
    <source>
        <dbReference type="ARBA" id="ARBA00023394"/>
    </source>
</evidence>
<dbReference type="GO" id="GO:0016297">
    <property type="term" value="F:fatty acyl-[ACP] hydrolase activity"/>
    <property type="evidence" value="ECO:0007669"/>
    <property type="project" value="UniProtKB-EC"/>
</dbReference>
<feature type="non-terminal residue" evidence="57">
    <location>
        <position position="1"/>
    </location>
</feature>
<dbReference type="Proteomes" id="UP000728032">
    <property type="component" value="Unassembled WGS sequence"/>
</dbReference>
<comment type="catalytic activity">
    <reaction evidence="31">
        <text>dodecanoyl-[ACP] + malonyl-[ACP] + H(+) = 3-oxotetradecanoyl-[ACP] + holo-[ACP] + CO2</text>
        <dbReference type="Rhea" id="RHEA:41884"/>
        <dbReference type="Rhea" id="RHEA-COMP:9623"/>
        <dbReference type="Rhea" id="RHEA-COMP:9644"/>
        <dbReference type="Rhea" id="RHEA-COMP:9645"/>
        <dbReference type="Rhea" id="RHEA-COMP:9685"/>
        <dbReference type="ChEBI" id="CHEBI:15378"/>
        <dbReference type="ChEBI" id="CHEBI:16526"/>
        <dbReference type="ChEBI" id="CHEBI:64479"/>
        <dbReference type="ChEBI" id="CHEBI:65264"/>
        <dbReference type="ChEBI" id="CHEBI:78449"/>
        <dbReference type="ChEBI" id="CHEBI:78473"/>
    </reaction>
    <physiologicalReaction direction="left-to-right" evidence="31">
        <dbReference type="Rhea" id="RHEA:41885"/>
    </physiologicalReaction>
</comment>
<evidence type="ECO:0000256" key="50">
    <source>
        <dbReference type="ARBA" id="ARBA00049414"/>
    </source>
</evidence>
<comment type="catalytic activity">
    <reaction evidence="38">
        <text>tetradecanoyl-[ACP] + H2O = tetradecanoate + holo-[ACP] + H(+)</text>
        <dbReference type="Rhea" id="RHEA:30123"/>
        <dbReference type="Rhea" id="RHEA-COMP:9648"/>
        <dbReference type="Rhea" id="RHEA-COMP:9685"/>
        <dbReference type="ChEBI" id="CHEBI:15377"/>
        <dbReference type="ChEBI" id="CHEBI:15378"/>
        <dbReference type="ChEBI" id="CHEBI:30807"/>
        <dbReference type="ChEBI" id="CHEBI:64479"/>
        <dbReference type="ChEBI" id="CHEBI:78477"/>
        <dbReference type="EC" id="3.1.2.14"/>
    </reaction>
    <physiologicalReaction direction="left-to-right" evidence="38">
        <dbReference type="Rhea" id="RHEA:30124"/>
    </physiologicalReaction>
</comment>
<dbReference type="InterPro" id="IPR001031">
    <property type="entry name" value="Thioesterase"/>
</dbReference>
<evidence type="ECO:0000256" key="44">
    <source>
        <dbReference type="ARBA" id="ARBA00048704"/>
    </source>
</evidence>
<comment type="catalytic activity">
    <reaction evidence="44">
        <text>hexadecanoyl-[ACP] + H2O = hexadecanoate + holo-[ACP] + H(+)</text>
        <dbReference type="Rhea" id="RHEA:41932"/>
        <dbReference type="Rhea" id="RHEA-COMP:9652"/>
        <dbReference type="Rhea" id="RHEA-COMP:9685"/>
        <dbReference type="ChEBI" id="CHEBI:7896"/>
        <dbReference type="ChEBI" id="CHEBI:15377"/>
        <dbReference type="ChEBI" id="CHEBI:15378"/>
        <dbReference type="ChEBI" id="CHEBI:64479"/>
        <dbReference type="ChEBI" id="CHEBI:78483"/>
        <dbReference type="EC" id="3.1.2.14"/>
    </reaction>
    <physiologicalReaction direction="left-to-right" evidence="44">
        <dbReference type="Rhea" id="RHEA:41933"/>
    </physiologicalReaction>
</comment>
<evidence type="ECO:0000256" key="25">
    <source>
        <dbReference type="ARBA" id="ARBA00047300"/>
    </source>
</evidence>
<dbReference type="Pfam" id="PF08659">
    <property type="entry name" value="KR"/>
    <property type="match status" value="1"/>
</dbReference>
<dbReference type="InterPro" id="IPR011032">
    <property type="entry name" value="GroES-like_sf"/>
</dbReference>
<evidence type="ECO:0000256" key="28">
    <source>
        <dbReference type="ARBA" id="ARBA00047440"/>
    </source>
</evidence>
<evidence type="ECO:0000256" key="21">
    <source>
        <dbReference type="ARBA" id="ARBA00023399"/>
    </source>
</evidence>
<keyword evidence="12" id="KW-0443">Lipid metabolism</keyword>
<evidence type="ECO:0000256" key="49">
    <source>
        <dbReference type="ARBA" id="ARBA00049263"/>
    </source>
</evidence>
<comment type="catalytic activity">
    <reaction evidence="54">
        <text>octanoyl-[ACP] + malonyl-[ACP] + H(+) = 3-oxodecanoyl-[ACP] + holo-[ACP] + CO2</text>
        <dbReference type="Rhea" id="RHEA:41852"/>
        <dbReference type="Rhea" id="RHEA-COMP:9623"/>
        <dbReference type="Rhea" id="RHEA-COMP:9636"/>
        <dbReference type="Rhea" id="RHEA-COMP:9637"/>
        <dbReference type="Rhea" id="RHEA-COMP:9685"/>
        <dbReference type="ChEBI" id="CHEBI:15378"/>
        <dbReference type="ChEBI" id="CHEBI:16526"/>
        <dbReference type="ChEBI" id="CHEBI:64479"/>
        <dbReference type="ChEBI" id="CHEBI:78449"/>
        <dbReference type="ChEBI" id="CHEBI:78463"/>
        <dbReference type="ChEBI" id="CHEBI:78464"/>
    </reaction>
    <physiologicalReaction direction="left-to-right" evidence="54">
        <dbReference type="Rhea" id="RHEA:41853"/>
    </physiologicalReaction>
</comment>
<comment type="catalytic activity">
    <reaction evidence="18">
        <text>(3R)-hydroxydecanoyl-[ACP] = (2E)-decenoyl-[ACP] + H2O</text>
        <dbReference type="Rhea" id="RHEA:41860"/>
        <dbReference type="Rhea" id="RHEA-COMP:9638"/>
        <dbReference type="Rhea" id="RHEA-COMP:9639"/>
        <dbReference type="ChEBI" id="CHEBI:15377"/>
        <dbReference type="ChEBI" id="CHEBI:78466"/>
        <dbReference type="ChEBI" id="CHEBI:78467"/>
    </reaction>
    <physiologicalReaction direction="left-to-right" evidence="18">
        <dbReference type="Rhea" id="RHEA:41861"/>
    </physiologicalReaction>
</comment>
<evidence type="ECO:0000259" key="56">
    <source>
        <dbReference type="PROSITE" id="PS52019"/>
    </source>
</evidence>
<comment type="function">
    <text evidence="24">Fatty acid synthetase is a multifunctional enzyme that catalyzes the de novo biosynthesis of long-chain saturated fatty acids starting from acetyl-CoA and malonyl-CoA in the presence of NADPH. This multifunctional protein contains 7 catalytic activities and a site for the binding of the prosthetic group 4'-phosphopantetheine of the acyl carrier protein ([ACP]) domain.</text>
</comment>
<evidence type="ECO:0000256" key="37">
    <source>
        <dbReference type="ARBA" id="ARBA00048281"/>
    </source>
</evidence>
<dbReference type="EMBL" id="CAJPVJ010006900">
    <property type="protein sequence ID" value="CAG2170830.1"/>
    <property type="molecule type" value="Genomic_DNA"/>
</dbReference>
<dbReference type="InterPro" id="IPR049391">
    <property type="entry name" value="FAS_pseudo-KR"/>
</dbReference>
<dbReference type="GO" id="GO:0019171">
    <property type="term" value="F:(3R)-hydroxyacyl-[acyl-carrier-protein] dehydratase activity"/>
    <property type="evidence" value="ECO:0007669"/>
    <property type="project" value="UniProtKB-EC"/>
</dbReference>
<comment type="catalytic activity">
    <reaction evidence="42">
        <text>a 2,3-saturated acyl-[ACP] + NADP(+) = a (2E)-enoyl-[ACP] + NADPH + H(+)</text>
        <dbReference type="Rhea" id="RHEA:22564"/>
        <dbReference type="Rhea" id="RHEA-COMP:9925"/>
        <dbReference type="Rhea" id="RHEA-COMP:9926"/>
        <dbReference type="ChEBI" id="CHEBI:15378"/>
        <dbReference type="ChEBI" id="CHEBI:57783"/>
        <dbReference type="ChEBI" id="CHEBI:58349"/>
        <dbReference type="ChEBI" id="CHEBI:78784"/>
        <dbReference type="ChEBI" id="CHEBI:78785"/>
        <dbReference type="EC" id="1.3.1.39"/>
    </reaction>
    <physiologicalReaction direction="right-to-left" evidence="42">
        <dbReference type="Rhea" id="RHEA:22566"/>
    </physiologicalReaction>
</comment>
<evidence type="ECO:0000256" key="35">
    <source>
        <dbReference type="ARBA" id="ARBA00047961"/>
    </source>
</evidence>
<comment type="catalytic activity">
    <reaction evidence="40">
        <text>a fatty acyl-[ACP] + malonyl-[ACP] + H(+) = a 3-oxoacyl-[ACP] + holo-[ACP] + CO2</text>
        <dbReference type="Rhea" id="RHEA:22836"/>
        <dbReference type="Rhea" id="RHEA-COMP:9623"/>
        <dbReference type="Rhea" id="RHEA-COMP:9685"/>
        <dbReference type="Rhea" id="RHEA-COMP:9916"/>
        <dbReference type="Rhea" id="RHEA-COMP:14125"/>
        <dbReference type="ChEBI" id="CHEBI:15378"/>
        <dbReference type="ChEBI" id="CHEBI:16526"/>
        <dbReference type="ChEBI" id="CHEBI:64479"/>
        <dbReference type="ChEBI" id="CHEBI:78449"/>
        <dbReference type="ChEBI" id="CHEBI:78776"/>
        <dbReference type="ChEBI" id="CHEBI:138651"/>
        <dbReference type="EC" id="2.3.1.41"/>
    </reaction>
    <physiologicalReaction direction="left-to-right" evidence="40">
        <dbReference type="Rhea" id="RHEA:22837"/>
    </physiologicalReaction>
</comment>
<comment type="catalytic activity">
    <reaction evidence="36">
        <text>hexadecanoyl-[ACP] + malonyl-[ACP] + H(+) = 3-oxooctadecanoyl-[ACP] + holo-[ACP] + CO2</text>
        <dbReference type="Rhea" id="RHEA:41916"/>
        <dbReference type="Rhea" id="RHEA-COMP:9623"/>
        <dbReference type="Rhea" id="RHEA-COMP:9652"/>
        <dbReference type="Rhea" id="RHEA-COMP:9653"/>
        <dbReference type="Rhea" id="RHEA-COMP:9685"/>
        <dbReference type="ChEBI" id="CHEBI:15378"/>
        <dbReference type="ChEBI" id="CHEBI:16526"/>
        <dbReference type="ChEBI" id="CHEBI:64479"/>
        <dbReference type="ChEBI" id="CHEBI:78449"/>
        <dbReference type="ChEBI" id="CHEBI:78483"/>
        <dbReference type="ChEBI" id="CHEBI:78487"/>
    </reaction>
    <physiologicalReaction direction="left-to-right" evidence="36">
        <dbReference type="Rhea" id="RHEA:41917"/>
    </physiologicalReaction>
</comment>
<dbReference type="InterPro" id="IPR042104">
    <property type="entry name" value="PKS_dehydratase_sf"/>
</dbReference>
<dbReference type="GO" id="GO:0004313">
    <property type="term" value="F:[acyl-carrier-protein] S-acetyltransferase activity"/>
    <property type="evidence" value="ECO:0007669"/>
    <property type="project" value="UniProtKB-EC"/>
</dbReference>
<dbReference type="SUPFAM" id="SSF52151">
    <property type="entry name" value="FabD/lysophospholipase-like"/>
    <property type="match status" value="1"/>
</dbReference>
<comment type="pathway">
    <text evidence="1">Lipid metabolism.</text>
</comment>
<evidence type="ECO:0000256" key="23">
    <source>
        <dbReference type="ARBA" id="ARBA00023402"/>
    </source>
</evidence>
<evidence type="ECO:0000256" key="13">
    <source>
        <dbReference type="ARBA" id="ARBA00023160"/>
    </source>
</evidence>
<comment type="catalytic activity">
    <reaction evidence="26">
        <text>hexanoyl-[ACP] + malonyl-[ACP] + H(+) = 3-oxooctanoyl-[ACP] + holo-[ACP] + CO2</text>
        <dbReference type="Rhea" id="RHEA:41836"/>
        <dbReference type="Rhea" id="RHEA-COMP:9623"/>
        <dbReference type="Rhea" id="RHEA-COMP:9632"/>
        <dbReference type="Rhea" id="RHEA-COMP:9633"/>
        <dbReference type="Rhea" id="RHEA-COMP:9685"/>
        <dbReference type="ChEBI" id="CHEBI:15378"/>
        <dbReference type="ChEBI" id="CHEBI:16526"/>
        <dbReference type="ChEBI" id="CHEBI:64479"/>
        <dbReference type="ChEBI" id="CHEBI:78449"/>
        <dbReference type="ChEBI" id="CHEBI:78459"/>
        <dbReference type="ChEBI" id="CHEBI:78460"/>
    </reaction>
    <physiologicalReaction direction="left-to-right" evidence="26">
        <dbReference type="Rhea" id="RHEA:41837"/>
    </physiologicalReaction>
</comment>
<dbReference type="PANTHER" id="PTHR43775">
    <property type="entry name" value="FATTY ACID SYNTHASE"/>
    <property type="match status" value="1"/>
</dbReference>
<comment type="catalytic activity">
    <reaction evidence="35">
        <text>acetyl-[ACP] + malonyl-[ACP] + H(+) = 3-oxobutanoyl-[ACP] + holo-[ACP] + CO2</text>
        <dbReference type="Rhea" id="RHEA:41800"/>
        <dbReference type="Rhea" id="RHEA-COMP:9621"/>
        <dbReference type="Rhea" id="RHEA-COMP:9623"/>
        <dbReference type="Rhea" id="RHEA-COMP:9625"/>
        <dbReference type="Rhea" id="RHEA-COMP:9685"/>
        <dbReference type="ChEBI" id="CHEBI:15378"/>
        <dbReference type="ChEBI" id="CHEBI:16526"/>
        <dbReference type="ChEBI" id="CHEBI:64479"/>
        <dbReference type="ChEBI" id="CHEBI:78446"/>
        <dbReference type="ChEBI" id="CHEBI:78449"/>
        <dbReference type="ChEBI" id="CHEBI:78450"/>
    </reaction>
    <physiologicalReaction direction="left-to-right" evidence="35">
        <dbReference type="Rhea" id="RHEA:41801"/>
    </physiologicalReaction>
</comment>
<evidence type="ECO:0000256" key="16">
    <source>
        <dbReference type="ARBA" id="ARBA00023351"/>
    </source>
</evidence>
<keyword evidence="7" id="KW-0276">Fatty acid metabolism</keyword>
<dbReference type="Pfam" id="PF00698">
    <property type="entry name" value="Acyl_transf_1"/>
    <property type="match status" value="1"/>
</dbReference>
<evidence type="ECO:0000256" key="52">
    <source>
        <dbReference type="ARBA" id="ARBA00049449"/>
    </source>
</evidence>
<dbReference type="SMART" id="SM00829">
    <property type="entry name" value="PKS_ER"/>
    <property type="match status" value="1"/>
</dbReference>
<dbReference type="InterPro" id="IPR029058">
    <property type="entry name" value="AB_hydrolase_fold"/>
</dbReference>
<evidence type="ECO:0000256" key="9">
    <source>
        <dbReference type="ARBA" id="ARBA00022898"/>
    </source>
</evidence>
<keyword evidence="3" id="KW-0444">Lipid biosynthesis</keyword>
<dbReference type="GO" id="GO:0004315">
    <property type="term" value="F:3-oxoacyl-[acyl-carrier-protein] synthase activity"/>
    <property type="evidence" value="ECO:0007669"/>
    <property type="project" value="UniProtKB-EC"/>
</dbReference>
<dbReference type="SUPFAM" id="SSF51735">
    <property type="entry name" value="NAD(P)-binding Rossmann-fold domains"/>
    <property type="match status" value="2"/>
</dbReference>
<dbReference type="Gene3D" id="3.40.50.150">
    <property type="entry name" value="Vaccinia Virus protein VP39"/>
    <property type="match status" value="1"/>
</dbReference>
<comment type="catalytic activity">
    <reaction evidence="48">
        <text>(2E)-tetradecenoyl-[ACP] + NADPH + H(+) = tetradecanoyl-[ACP] + NADP(+)</text>
        <dbReference type="Rhea" id="RHEA:41896"/>
        <dbReference type="Rhea" id="RHEA-COMP:9647"/>
        <dbReference type="Rhea" id="RHEA-COMP:9648"/>
        <dbReference type="ChEBI" id="CHEBI:15378"/>
        <dbReference type="ChEBI" id="CHEBI:57783"/>
        <dbReference type="ChEBI" id="CHEBI:58349"/>
        <dbReference type="ChEBI" id="CHEBI:78475"/>
        <dbReference type="ChEBI" id="CHEBI:78477"/>
    </reaction>
    <physiologicalReaction direction="left-to-right" evidence="48">
        <dbReference type="Rhea" id="RHEA:41897"/>
    </physiologicalReaction>
</comment>
<dbReference type="OrthoDB" id="6420767at2759"/>
<comment type="catalytic activity">
    <reaction evidence="41">
        <text>3-oxohexanoyl-[ACP] + NADPH + H(+) = (3R)-hydroxyhexanoyl-[ACP] + NADP(+)</text>
        <dbReference type="Rhea" id="RHEA:41824"/>
        <dbReference type="Rhea" id="RHEA-COMP:9629"/>
        <dbReference type="Rhea" id="RHEA-COMP:9630"/>
        <dbReference type="ChEBI" id="CHEBI:15378"/>
        <dbReference type="ChEBI" id="CHEBI:57783"/>
        <dbReference type="ChEBI" id="CHEBI:58349"/>
        <dbReference type="ChEBI" id="CHEBI:78456"/>
        <dbReference type="ChEBI" id="CHEBI:78457"/>
    </reaction>
    <physiologicalReaction direction="left-to-right" evidence="41">
        <dbReference type="Rhea" id="RHEA:41825"/>
    </physiologicalReaction>
</comment>
<dbReference type="Gene3D" id="3.40.50.720">
    <property type="entry name" value="NAD(P)-binding Rossmann-like Domain"/>
    <property type="match status" value="1"/>
</dbReference>
<dbReference type="Gene3D" id="3.90.180.10">
    <property type="entry name" value="Medium-chain alcohol dehydrogenases, catalytic domain"/>
    <property type="match status" value="1"/>
</dbReference>
<dbReference type="InterPro" id="IPR029063">
    <property type="entry name" value="SAM-dependent_MTases_sf"/>
</dbReference>
<comment type="catalytic activity">
    <reaction evidence="50">
        <text>3-oxohexadecanoyl-[ACP] + NADPH + H(+) = (3R)-hydroxyhexadecanoyl-[ACP] + NADP(+)</text>
        <dbReference type="Rhea" id="RHEA:41904"/>
        <dbReference type="Rhea" id="RHEA-COMP:9649"/>
        <dbReference type="Rhea" id="RHEA-COMP:9650"/>
        <dbReference type="ChEBI" id="CHEBI:15378"/>
        <dbReference type="ChEBI" id="CHEBI:57783"/>
        <dbReference type="ChEBI" id="CHEBI:58349"/>
        <dbReference type="ChEBI" id="CHEBI:78478"/>
        <dbReference type="ChEBI" id="CHEBI:78480"/>
    </reaction>
    <physiologicalReaction direction="left-to-right" evidence="50">
        <dbReference type="Rhea" id="RHEA:41905"/>
    </physiologicalReaction>
</comment>
<evidence type="ECO:0000256" key="15">
    <source>
        <dbReference type="ARBA" id="ARBA00023332"/>
    </source>
</evidence>
<evidence type="ECO:0000256" key="7">
    <source>
        <dbReference type="ARBA" id="ARBA00022832"/>
    </source>
</evidence>
<dbReference type="InterPro" id="IPR001227">
    <property type="entry name" value="Ac_transferase_dom_sf"/>
</dbReference>
<feature type="domain" description="PKS/mFAS DH" evidence="56">
    <location>
        <begin position="381"/>
        <end position="643"/>
    </location>
</feature>
<evidence type="ECO:0000256" key="32">
    <source>
        <dbReference type="ARBA" id="ARBA00047810"/>
    </source>
</evidence>
<evidence type="ECO:0000256" key="36">
    <source>
        <dbReference type="ARBA" id="ARBA00048051"/>
    </source>
</evidence>
<dbReference type="GO" id="GO:0004312">
    <property type="term" value="F:fatty acid synthase activity"/>
    <property type="evidence" value="ECO:0007669"/>
    <property type="project" value="TreeGrafter"/>
</dbReference>
<keyword evidence="58" id="KW-1185">Reference proteome</keyword>
<dbReference type="Gene3D" id="3.40.366.10">
    <property type="entry name" value="Malonyl-Coenzyme A Acyl Carrier Protein, domain 2"/>
    <property type="match status" value="1"/>
</dbReference>
<evidence type="ECO:0000256" key="54">
    <source>
        <dbReference type="ARBA" id="ARBA00049533"/>
    </source>
</evidence>
<comment type="catalytic activity">
    <reaction evidence="23">
        <text>(3R)-hydroxybutanoyl-[ACP] = (2E)-butenoyl-[ACP] + H2O</text>
        <dbReference type="Rhea" id="RHEA:41808"/>
        <dbReference type="Rhea" id="RHEA-COMP:9626"/>
        <dbReference type="Rhea" id="RHEA-COMP:9627"/>
        <dbReference type="ChEBI" id="CHEBI:15377"/>
        <dbReference type="ChEBI" id="CHEBI:78451"/>
        <dbReference type="ChEBI" id="CHEBI:78453"/>
    </reaction>
    <physiologicalReaction direction="left-to-right" evidence="23">
        <dbReference type="Rhea" id="RHEA:41809"/>
    </physiologicalReaction>
</comment>
<keyword evidence="9" id="KW-0663">Pyridoxal phosphate</keyword>
<organism evidence="57">
    <name type="scientific">Oppiella nova</name>
    <dbReference type="NCBI Taxonomy" id="334625"/>
    <lineage>
        <taxon>Eukaryota</taxon>
        <taxon>Metazoa</taxon>
        <taxon>Ecdysozoa</taxon>
        <taxon>Arthropoda</taxon>
        <taxon>Chelicerata</taxon>
        <taxon>Arachnida</taxon>
        <taxon>Acari</taxon>
        <taxon>Acariformes</taxon>
        <taxon>Sarcoptiformes</taxon>
        <taxon>Oribatida</taxon>
        <taxon>Brachypylina</taxon>
        <taxon>Oppioidea</taxon>
        <taxon>Oppiidae</taxon>
        <taxon>Oppiella</taxon>
    </lineage>
</organism>
<dbReference type="Pfam" id="PF21089">
    <property type="entry name" value="PKS_DH_N"/>
    <property type="match status" value="1"/>
</dbReference>
<evidence type="ECO:0000256" key="26">
    <source>
        <dbReference type="ARBA" id="ARBA00047394"/>
    </source>
</evidence>
<comment type="catalytic activity">
    <reaction evidence="52">
        <text>butanoyl-[ACP] + malonyl-[ACP] + H(+) = 3-oxohexanoyl-[ACP] + holo-[ACP] + CO2</text>
        <dbReference type="Rhea" id="RHEA:41820"/>
        <dbReference type="Rhea" id="RHEA-COMP:9623"/>
        <dbReference type="Rhea" id="RHEA-COMP:9628"/>
        <dbReference type="Rhea" id="RHEA-COMP:9629"/>
        <dbReference type="Rhea" id="RHEA-COMP:9685"/>
        <dbReference type="ChEBI" id="CHEBI:15378"/>
        <dbReference type="ChEBI" id="CHEBI:16526"/>
        <dbReference type="ChEBI" id="CHEBI:64479"/>
        <dbReference type="ChEBI" id="CHEBI:78449"/>
        <dbReference type="ChEBI" id="CHEBI:78454"/>
        <dbReference type="ChEBI" id="CHEBI:78456"/>
    </reaction>
    <physiologicalReaction direction="left-to-right" evidence="52">
        <dbReference type="Rhea" id="RHEA:41821"/>
    </physiologicalReaction>
</comment>
<evidence type="ECO:0000256" key="41">
    <source>
        <dbReference type="ARBA" id="ARBA00048571"/>
    </source>
</evidence>
<protein>
    <recommendedName>
        <fullName evidence="56">PKS/mFAS DH domain-containing protein</fullName>
    </recommendedName>
</protein>
<evidence type="ECO:0000256" key="48">
    <source>
        <dbReference type="ARBA" id="ARBA00049171"/>
    </source>
</evidence>
<evidence type="ECO:0000256" key="51">
    <source>
        <dbReference type="ARBA" id="ARBA00049422"/>
    </source>
</evidence>
<comment type="catalytic activity">
    <reaction evidence="30">
        <text>(2E)-butenoyl-[ACP] + NADPH + H(+) = butanoyl-[ACP] + NADP(+)</text>
        <dbReference type="Rhea" id="RHEA:41812"/>
        <dbReference type="Rhea" id="RHEA-COMP:9627"/>
        <dbReference type="Rhea" id="RHEA-COMP:9628"/>
        <dbReference type="ChEBI" id="CHEBI:15378"/>
        <dbReference type="ChEBI" id="CHEBI:57783"/>
        <dbReference type="ChEBI" id="CHEBI:58349"/>
        <dbReference type="ChEBI" id="CHEBI:78453"/>
        <dbReference type="ChEBI" id="CHEBI:78454"/>
    </reaction>
    <physiologicalReaction direction="left-to-right" evidence="30">
        <dbReference type="Rhea" id="RHEA:41813"/>
    </physiologicalReaction>
</comment>
<comment type="catalytic activity">
    <reaction evidence="21">
        <text>(3R)-hydroxyoctadecanoyl-[ACP] = (2E)-octadecenoyl-[ACP] + H2O</text>
        <dbReference type="Rhea" id="RHEA:41924"/>
        <dbReference type="Rhea" id="RHEA-COMP:9654"/>
        <dbReference type="Rhea" id="RHEA-COMP:9655"/>
        <dbReference type="ChEBI" id="CHEBI:15377"/>
        <dbReference type="ChEBI" id="CHEBI:78488"/>
        <dbReference type="ChEBI" id="CHEBI:78489"/>
    </reaction>
    <physiologicalReaction direction="left-to-right" evidence="21">
        <dbReference type="Rhea" id="RHEA:41925"/>
    </physiologicalReaction>
</comment>
<comment type="catalytic activity">
    <reaction evidence="51">
        <text>3-oxooctanoyl-[ACP] + NADPH + H(+) = (3R)-hydroxyoctanoyl-[ACP] + NADP(+)</text>
        <dbReference type="Rhea" id="RHEA:41840"/>
        <dbReference type="Rhea" id="RHEA-COMP:9633"/>
        <dbReference type="Rhea" id="RHEA-COMP:9634"/>
        <dbReference type="ChEBI" id="CHEBI:15378"/>
        <dbReference type="ChEBI" id="CHEBI:57783"/>
        <dbReference type="ChEBI" id="CHEBI:58349"/>
        <dbReference type="ChEBI" id="CHEBI:78460"/>
        <dbReference type="ChEBI" id="CHEBI:78461"/>
    </reaction>
    <physiologicalReaction direction="left-to-right" evidence="51">
        <dbReference type="Rhea" id="RHEA:41841"/>
    </physiologicalReaction>
</comment>
<evidence type="ECO:0000256" key="55">
    <source>
        <dbReference type="PROSITE-ProRule" id="PRU01363"/>
    </source>
</evidence>
<evidence type="ECO:0000256" key="34">
    <source>
        <dbReference type="ARBA" id="ARBA00047953"/>
    </source>
</evidence>
<evidence type="ECO:0000256" key="38">
    <source>
        <dbReference type="ARBA" id="ARBA00048289"/>
    </source>
</evidence>
<evidence type="ECO:0000256" key="29">
    <source>
        <dbReference type="ARBA" id="ARBA00047451"/>
    </source>
</evidence>
<comment type="catalytic activity">
    <reaction evidence="45">
        <text>3-oxotetradecanoyl-[ACP] + NADPH + H(+) = (3R)-hydroxytetradecanoyl-[ACP] + NADP(+)</text>
        <dbReference type="Rhea" id="RHEA:41888"/>
        <dbReference type="Rhea" id="RHEA-COMP:9645"/>
        <dbReference type="Rhea" id="RHEA-COMP:9646"/>
        <dbReference type="ChEBI" id="CHEBI:15378"/>
        <dbReference type="ChEBI" id="CHEBI:57783"/>
        <dbReference type="ChEBI" id="CHEBI:58349"/>
        <dbReference type="ChEBI" id="CHEBI:78473"/>
        <dbReference type="ChEBI" id="CHEBI:78474"/>
    </reaction>
    <physiologicalReaction direction="left-to-right" evidence="45">
        <dbReference type="Rhea" id="RHEA:41889"/>
    </physiologicalReaction>
</comment>
<evidence type="ECO:0000256" key="27">
    <source>
        <dbReference type="ARBA" id="ARBA00047400"/>
    </source>
</evidence>
<dbReference type="SMART" id="SM00827">
    <property type="entry name" value="PKS_AT"/>
    <property type="match status" value="1"/>
</dbReference>
<dbReference type="GO" id="GO:0141148">
    <property type="term" value="F:enoyl-[acyl-carrier-protein] reductase (NADPH) activity"/>
    <property type="evidence" value="ECO:0007669"/>
    <property type="project" value="UniProtKB-EC"/>
</dbReference>
<dbReference type="SUPFAM" id="SSF47336">
    <property type="entry name" value="ACP-like"/>
    <property type="match status" value="1"/>
</dbReference>
<keyword evidence="11" id="KW-0560">Oxidoreductase</keyword>
<evidence type="ECO:0000256" key="10">
    <source>
        <dbReference type="ARBA" id="ARBA00022990"/>
    </source>
</evidence>
<evidence type="ECO:0000256" key="53">
    <source>
        <dbReference type="ARBA" id="ARBA00049521"/>
    </source>
</evidence>
<comment type="catalytic activity">
    <reaction evidence="28">
        <text>3-oxodecanoyl-[ACP] + NADPH + H(+) = (3R)-hydroxydecanoyl-[ACP] + NADP(+)</text>
        <dbReference type="Rhea" id="RHEA:41856"/>
        <dbReference type="Rhea" id="RHEA-COMP:9637"/>
        <dbReference type="Rhea" id="RHEA-COMP:9638"/>
        <dbReference type="ChEBI" id="CHEBI:15378"/>
        <dbReference type="ChEBI" id="CHEBI:57783"/>
        <dbReference type="ChEBI" id="CHEBI:58349"/>
        <dbReference type="ChEBI" id="CHEBI:78464"/>
        <dbReference type="ChEBI" id="CHEBI:78466"/>
    </reaction>
    <physiologicalReaction direction="left-to-right" evidence="28">
        <dbReference type="Rhea" id="RHEA:41857"/>
    </physiologicalReaction>
</comment>
<comment type="catalytic activity">
    <reaction evidence="22">
        <text>(3R)-hydroxyhexadecanoyl-[ACP] = (2E)-hexadecenoyl-[ACP] + H2O</text>
        <dbReference type="Rhea" id="RHEA:41908"/>
        <dbReference type="Rhea" id="RHEA-COMP:9650"/>
        <dbReference type="Rhea" id="RHEA-COMP:9651"/>
        <dbReference type="ChEBI" id="CHEBI:15377"/>
        <dbReference type="ChEBI" id="CHEBI:78480"/>
        <dbReference type="ChEBI" id="CHEBI:78481"/>
    </reaction>
    <physiologicalReaction direction="left-to-right" evidence="22">
        <dbReference type="Rhea" id="RHEA:41909"/>
    </physiologicalReaction>
</comment>
<evidence type="ECO:0000256" key="40">
    <source>
        <dbReference type="ARBA" id="ARBA00048506"/>
    </source>
</evidence>
<dbReference type="GO" id="GO:0006633">
    <property type="term" value="P:fatty acid biosynthetic process"/>
    <property type="evidence" value="ECO:0007669"/>
    <property type="project" value="UniProtKB-UniPathway"/>
</dbReference>
<sequence>SIMIKKVKEENNEIQYEYKRQSSTLTLKTHRPLWFLFPGLGGQWVGMAKALMPIKGFADKIEECHEILKPFGVDLKYLLLSDDKASMSSMTNKFCATTAIEIALFDLVTSLGIIPDGIIGHSFGEIACAYADGALTTREALLVTYIRGVVTESDKKIPKGLMAVVGMSWSEAKKICPKGVSVVCNNAKDTVVMSGLYNEMKKLVEELNKKGVFVRELESHDIPYHSEYLVTSAKRMTDEITKYLPKPKLRSKKWMSTAVLDSECEDILRYASAEYFVHNLISPVYFYNKLKTLQSDAIILEIGPHALFSKIITQTLESSTYLSLIKKDANETNLDMFLSSLAKLYEFGLNPTIENLYPKVKWPVARGTQSISSLIRWDHKQTYFVRKFPDYHFRATASDMNEVIDLQRAIKSFLPDHSIDGNMLFPATGYMMLAWRQLAAFHGKIWNQMPVVFEDVQFRRPVFLSDNDVTRMKVRYFQHSGKIRSSDDYTLSVQNLLLETDAKREYEVVLENADIYKDLHILGYDYGPKFQGLRTIKTNDFEIINGEVLWEGNWITLMDSLLQTMAAAMPFRKMMVPVMIKQLRCDPRVLYDAVTTYKVVAEDKADVDEEKVLDDVMATEDVGEILEANNIQNIEELIGQDFHMYKSMLPFYVDMNSRMIVAPGIEVEDLMALPIPRKTNVQDLKLESYQFVANEESDAIEESHKNHIKEYLKVCSSLVAKAKHILKNDGHYDGNKVDEDLVCSSLVAKAKHILKNDGHYDGNKVDEDLVQDYLSDMKDEYVLLKVFNEVIKHSRDENQNLSKDLGNESLKQFINELQNKPEFDLSLDVINQVSKNEHLIRSLIDIVSENNVPKKEIKVLEINLTNGLLAEEVDNQLAASHIYPIDVSYNIAVKSADTLNESYRKKSFKINEWDHKKTAFPTDVTLPNLLIVKDSYELWDLNVENFAQEMYDLLVSKGFLLSVFRYKFTEPELALNALTGKKDFNNADLEQRIANFMSAAKKVGFELIGSKTDGIGSMAVLFRRIVTKLAFIPSEKNVIEISDKSSEWFESVKARLLVKREDEKDDQHIWLIASNTAFNGIVGLVNCLRLEPGGDSIRCIYDYDKQIKFPVNFNESPFKEILINDLVVNVVKEGHNGTFRHFTLPKDYDRVQTSDYFLNIGQNRDLGSLSWFDSKNLVPKSTYYDINNRKCKQIRCNIYSSGLNFRDVMLATGRIVSGPQSLFTDCLLGFEFGGRRTDNGKRVCGFDLSRCFATFVDSIEEFISPIPDHWSMDDAVTILSTYSTVWYGLIERAKLQKYESILIHSGAGGVGQAAITVCQYYKCDIYVTVGTDDKKKFLMTEYNIPENRIFSSRDTQFKFRIKALTKGKGVDLVLNSLAGDKLEASYECVADCGRFVEIGKYDLQMNKQLGMFSFLRDISFIGVSVDRKLFLVPGFAKQFFDWMHENCNNGMIKPINRTVFKAEEAEKAFRYMTTGKHMGKIIVKIREEENFEIALKGYNPTQRLMATTKTYFDNNKVYIITGGLGGFGLELLHWMIFLGARNFVLTSRFGVRNKYQKFILDRLESLGKKFEMFKPNIVVSTHDTNTLEGSKALFAEAIQMGTIGGVFHLALVLNDCLIENQTHDKFEETVDSKTKSFQNFDKLSRELNLNLDYFVVFSSVSCGKGNAGQSNYGYANSICERICESRRKDGLHGLAIQWGPIGDVGVRAERSTMSGTKEAKMVNQIWLALGIDPKTTPDHLTLGEIGMESMFAVELQQGLERDYDIKVSLSDIKSITVKLMKDFEAGKVEELRKFSEEVKNCRTKLSKIKFIIPTEVTTRLNSVKTGVPVYFLPPLEGIFASLEALAEKIDRPVIGLNWTKDMEKLGSLKEITKYYMDLLKQLHPKGDYDIVGHFYGALIAMKMLQKAPVGKAVIIDMLSEVRMDEEMLSDDYLLELIAKFISKDLPKPLKEKISRDMNGKTDVSGKLTKLSDEVKDFVGKSLVSKDLEEILMNSFTRAKLFTQYRLNMKNKFKQIKLNMGRKYLEMKGKVLIIKPFDLAEEDVVDTADISDRIRDSYFLPEQVCVIEV</sequence>
<comment type="catalytic activity">
    <reaction evidence="46">
        <text>(2E)-octadecenoyl-[ACP] + NADPH + H(+) = octadecanoyl-[ACP] + NADP(+)</text>
        <dbReference type="Rhea" id="RHEA:41928"/>
        <dbReference type="Rhea" id="RHEA-COMP:9655"/>
        <dbReference type="Rhea" id="RHEA-COMP:9656"/>
        <dbReference type="ChEBI" id="CHEBI:15378"/>
        <dbReference type="ChEBI" id="CHEBI:57783"/>
        <dbReference type="ChEBI" id="CHEBI:58349"/>
        <dbReference type="ChEBI" id="CHEBI:78489"/>
        <dbReference type="ChEBI" id="CHEBI:78495"/>
    </reaction>
    <physiologicalReaction direction="left-to-right" evidence="46">
        <dbReference type="Rhea" id="RHEA:41929"/>
    </physiologicalReaction>
</comment>
<dbReference type="SUPFAM" id="SSF55048">
    <property type="entry name" value="Probable ACP-binding domain of malonyl-CoA ACP transacylase"/>
    <property type="match status" value="1"/>
</dbReference>
<evidence type="ECO:0000256" key="46">
    <source>
        <dbReference type="ARBA" id="ARBA00049019"/>
    </source>
</evidence>
<evidence type="ECO:0000256" key="17">
    <source>
        <dbReference type="ARBA" id="ARBA00023373"/>
    </source>
</evidence>
<dbReference type="SUPFAM" id="SSF53474">
    <property type="entry name" value="alpha/beta-Hydrolases"/>
    <property type="match status" value="1"/>
</dbReference>
<comment type="catalytic activity">
    <reaction evidence="27">
        <text>a (3R)-hydroxyacyl-[ACP] + NADP(+) = a 3-oxoacyl-[ACP] + NADPH + H(+)</text>
        <dbReference type="Rhea" id="RHEA:17397"/>
        <dbReference type="Rhea" id="RHEA-COMP:9916"/>
        <dbReference type="Rhea" id="RHEA-COMP:9945"/>
        <dbReference type="ChEBI" id="CHEBI:15378"/>
        <dbReference type="ChEBI" id="CHEBI:57783"/>
        <dbReference type="ChEBI" id="CHEBI:58349"/>
        <dbReference type="ChEBI" id="CHEBI:78776"/>
        <dbReference type="ChEBI" id="CHEBI:78827"/>
        <dbReference type="EC" id="1.1.1.100"/>
    </reaction>
    <physiologicalReaction direction="right-to-left" evidence="27">
        <dbReference type="Rhea" id="RHEA:17399"/>
    </physiologicalReaction>
</comment>
<dbReference type="PANTHER" id="PTHR43775:SF7">
    <property type="entry name" value="FATTY ACID SYNTHASE"/>
    <property type="match status" value="1"/>
</dbReference>
<comment type="catalytic activity">
    <reaction evidence="34">
        <text>3-oxobutanoyl-[ACP] + NADPH + H(+) = (3R)-hydroxybutanoyl-[ACP] + NADP(+)</text>
        <dbReference type="Rhea" id="RHEA:41804"/>
        <dbReference type="Rhea" id="RHEA-COMP:9625"/>
        <dbReference type="Rhea" id="RHEA-COMP:9626"/>
        <dbReference type="ChEBI" id="CHEBI:15378"/>
        <dbReference type="ChEBI" id="CHEBI:57783"/>
        <dbReference type="ChEBI" id="CHEBI:58349"/>
        <dbReference type="ChEBI" id="CHEBI:78450"/>
        <dbReference type="ChEBI" id="CHEBI:78451"/>
    </reaction>
    <physiologicalReaction direction="left-to-right" evidence="34">
        <dbReference type="Rhea" id="RHEA:41805"/>
    </physiologicalReaction>
</comment>
<keyword evidence="10" id="KW-0007">Acetylation</keyword>
<dbReference type="InterPro" id="IPR050091">
    <property type="entry name" value="PKS_NRPS_Biosynth_Enz"/>
</dbReference>
<evidence type="ECO:0000256" key="5">
    <source>
        <dbReference type="ARBA" id="ARBA00022679"/>
    </source>
</evidence>
<dbReference type="GO" id="GO:0004316">
    <property type="term" value="F:3-oxoacyl-[acyl-carrier-protein] reductase (NADPH) activity"/>
    <property type="evidence" value="ECO:0007669"/>
    <property type="project" value="UniProtKB-EC"/>
</dbReference>
<reference evidence="57" key="1">
    <citation type="submission" date="2020-11" db="EMBL/GenBank/DDBJ databases">
        <authorList>
            <person name="Tran Van P."/>
        </authorList>
    </citation>
    <scope>NUCLEOTIDE SEQUENCE</scope>
</reference>
<comment type="catalytic activity">
    <reaction evidence="19">
        <text>a (3R)-hydroxyacyl-[ACP] = a (2E)-enoyl-[ACP] + H2O</text>
        <dbReference type="Rhea" id="RHEA:13097"/>
        <dbReference type="Rhea" id="RHEA-COMP:9925"/>
        <dbReference type="Rhea" id="RHEA-COMP:9945"/>
        <dbReference type="ChEBI" id="CHEBI:15377"/>
        <dbReference type="ChEBI" id="CHEBI:78784"/>
        <dbReference type="ChEBI" id="CHEBI:78827"/>
        <dbReference type="EC" id="4.2.1.59"/>
    </reaction>
    <physiologicalReaction direction="left-to-right" evidence="19">
        <dbReference type="Rhea" id="RHEA:13098"/>
    </physiologicalReaction>
</comment>
<evidence type="ECO:0000313" key="58">
    <source>
        <dbReference type="Proteomes" id="UP000728032"/>
    </source>
</evidence>
<evidence type="ECO:0000256" key="47">
    <source>
        <dbReference type="ARBA" id="ARBA00049109"/>
    </source>
</evidence>
<feature type="active site" description="Proton acceptor; for dehydratase activity" evidence="55">
    <location>
        <position position="417"/>
    </location>
</feature>
<evidence type="ECO:0000256" key="2">
    <source>
        <dbReference type="ARBA" id="ARBA00022450"/>
    </source>
</evidence>
<dbReference type="CDD" id="cd05195">
    <property type="entry name" value="enoyl_red"/>
    <property type="match status" value="1"/>
</dbReference>
<dbReference type="InterPro" id="IPR013968">
    <property type="entry name" value="PKS_KR"/>
</dbReference>
<evidence type="ECO:0000256" key="8">
    <source>
        <dbReference type="ARBA" id="ARBA00022857"/>
    </source>
</evidence>
<comment type="catalytic activity">
    <reaction evidence="49">
        <text>3-oxododecanoyl-[ACP] + NADPH + H(+) = (3R)-hydroxydodecanoyl-[ACP] + NADP(+)</text>
        <dbReference type="Rhea" id="RHEA:41872"/>
        <dbReference type="Rhea" id="RHEA-COMP:9641"/>
        <dbReference type="Rhea" id="RHEA-COMP:9642"/>
        <dbReference type="ChEBI" id="CHEBI:15378"/>
        <dbReference type="ChEBI" id="CHEBI:57783"/>
        <dbReference type="ChEBI" id="CHEBI:58349"/>
        <dbReference type="ChEBI" id="CHEBI:78469"/>
        <dbReference type="ChEBI" id="CHEBI:78470"/>
    </reaction>
    <physiologicalReaction direction="left-to-right" evidence="49">
        <dbReference type="Rhea" id="RHEA:41873"/>
    </physiologicalReaction>
</comment>
<keyword evidence="14" id="KW-0511">Multifunctional enzyme</keyword>
<comment type="catalytic activity">
    <reaction evidence="53">
        <text>(2E)-decenoyl-[ACP] + NADPH + H(+) = decanoyl-[ACP] + NADP(+)</text>
        <dbReference type="Rhea" id="RHEA:41864"/>
        <dbReference type="Rhea" id="RHEA-COMP:9639"/>
        <dbReference type="Rhea" id="RHEA-COMP:9640"/>
        <dbReference type="ChEBI" id="CHEBI:15378"/>
        <dbReference type="ChEBI" id="CHEBI:57783"/>
        <dbReference type="ChEBI" id="CHEBI:58349"/>
        <dbReference type="ChEBI" id="CHEBI:78467"/>
        <dbReference type="ChEBI" id="CHEBI:78468"/>
    </reaction>
    <physiologicalReaction direction="left-to-right" evidence="53">
        <dbReference type="Rhea" id="RHEA:41865"/>
    </physiologicalReaction>
</comment>
<comment type="catalytic activity">
    <reaction evidence="20">
        <text>(3R)-hydroxytetradecanoyl-[ACP] = (2E)-tetradecenoyl-[ACP] + H2O</text>
        <dbReference type="Rhea" id="RHEA:41892"/>
        <dbReference type="Rhea" id="RHEA-COMP:9646"/>
        <dbReference type="Rhea" id="RHEA-COMP:9647"/>
        <dbReference type="ChEBI" id="CHEBI:15377"/>
        <dbReference type="ChEBI" id="CHEBI:78474"/>
        <dbReference type="ChEBI" id="CHEBI:78475"/>
    </reaction>
    <physiologicalReaction direction="left-to-right" evidence="20">
        <dbReference type="Rhea" id="RHEA:41893"/>
    </physiologicalReaction>
</comment>
<dbReference type="EMBL" id="OC921725">
    <property type="protein sequence ID" value="CAD7653643.1"/>
    <property type="molecule type" value="Genomic_DNA"/>
</dbReference>
<keyword evidence="13" id="KW-0275">Fatty acid biosynthesis</keyword>
<dbReference type="FunFam" id="3.40.50.720:FF:000209">
    <property type="entry name" value="Polyketide synthase Pks12"/>
    <property type="match status" value="1"/>
</dbReference>
<evidence type="ECO:0000256" key="3">
    <source>
        <dbReference type="ARBA" id="ARBA00022516"/>
    </source>
</evidence>
<gene>
    <name evidence="57" type="ORF">ONB1V03_LOCUS10296</name>
</gene>
<comment type="catalytic activity">
    <reaction evidence="43">
        <text>holo-[ACP] + acetyl-CoA = acetyl-[ACP] + CoA</text>
        <dbReference type="Rhea" id="RHEA:41788"/>
        <dbReference type="Rhea" id="RHEA-COMP:9621"/>
        <dbReference type="Rhea" id="RHEA-COMP:9685"/>
        <dbReference type="ChEBI" id="CHEBI:57287"/>
        <dbReference type="ChEBI" id="CHEBI:57288"/>
        <dbReference type="ChEBI" id="CHEBI:64479"/>
        <dbReference type="ChEBI" id="CHEBI:78446"/>
        <dbReference type="EC" id="2.3.1.38"/>
    </reaction>
    <physiologicalReaction direction="left-to-right" evidence="43">
        <dbReference type="Rhea" id="RHEA:41789"/>
    </physiologicalReaction>
</comment>
<comment type="catalytic activity">
    <reaction evidence="15">
        <text>(3R)-hydroxyoctanoyl-[ACP] = (2E)-octenoyl-[ACP] + H2O</text>
        <dbReference type="Rhea" id="RHEA:41844"/>
        <dbReference type="Rhea" id="RHEA-COMP:9634"/>
        <dbReference type="Rhea" id="RHEA-COMP:9635"/>
        <dbReference type="ChEBI" id="CHEBI:15377"/>
        <dbReference type="ChEBI" id="CHEBI:78461"/>
        <dbReference type="ChEBI" id="CHEBI:78462"/>
    </reaction>
    <physiologicalReaction direction="left-to-right" evidence="15">
        <dbReference type="Rhea" id="RHEA:41845"/>
    </physiologicalReaction>
</comment>
<evidence type="ECO:0000256" key="11">
    <source>
        <dbReference type="ARBA" id="ARBA00023002"/>
    </source>
</evidence>
<proteinExistence type="predicted"/>
<evidence type="ECO:0000256" key="22">
    <source>
        <dbReference type="ARBA" id="ARBA00023401"/>
    </source>
</evidence>
<comment type="catalytic activity">
    <reaction evidence="16">
        <text>(3R)-hydroxydodecanoyl-[ACP] = (2E)-dodecenoyl-[ACP] + H2O</text>
        <dbReference type="Rhea" id="RHEA:41876"/>
        <dbReference type="Rhea" id="RHEA-COMP:9642"/>
        <dbReference type="Rhea" id="RHEA-COMP:9643"/>
        <dbReference type="ChEBI" id="CHEBI:15377"/>
        <dbReference type="ChEBI" id="CHEBI:78470"/>
        <dbReference type="ChEBI" id="CHEBI:78472"/>
    </reaction>
    <physiologicalReaction direction="left-to-right" evidence="16">
        <dbReference type="Rhea" id="RHEA:41877"/>
    </physiologicalReaction>
</comment>
<name>A0A7R9M4W3_9ACAR</name>
<dbReference type="InterPro" id="IPR020843">
    <property type="entry name" value="ER"/>
</dbReference>